<protein>
    <submittedName>
        <fullName evidence="1">Uncharacterized protein</fullName>
    </submittedName>
</protein>
<gene>
    <name evidence="1" type="ORF">MGWOODY_Hyp1902</name>
</gene>
<dbReference type="AlphaFoldDB" id="A0A170PUI5"/>
<proteinExistence type="predicted"/>
<reference evidence="1" key="1">
    <citation type="submission" date="2015-10" db="EMBL/GenBank/DDBJ databases">
        <authorList>
            <person name="Gilbert D.G."/>
        </authorList>
    </citation>
    <scope>NUCLEOTIDE SEQUENCE</scope>
</reference>
<dbReference type="EMBL" id="CZQD01000048">
    <property type="protein sequence ID" value="CUS57822.1"/>
    <property type="molecule type" value="Genomic_DNA"/>
</dbReference>
<sequence length="126" mass="13788">MMKSIVASFMLVIAAQTAVAQAMTTADVKRCNAMTATMAPKKAEIETLQAKRDELAIRVEELGEVWEDAEIHRLASPAHAVTADETKSAYQTARKELMAKERGLQAVARQFNQDIASYNQSCATAK</sequence>
<evidence type="ECO:0000313" key="1">
    <source>
        <dbReference type="EMBL" id="CUS57822.1"/>
    </source>
</evidence>
<accession>A0A170PUI5</accession>
<name>A0A170PUI5_9ZZZZ</name>
<organism evidence="1">
    <name type="scientific">hydrothermal vent metagenome</name>
    <dbReference type="NCBI Taxonomy" id="652676"/>
    <lineage>
        <taxon>unclassified sequences</taxon>
        <taxon>metagenomes</taxon>
        <taxon>ecological metagenomes</taxon>
    </lineage>
</organism>